<organism evidence="1 2">
    <name type="scientific">Uncinula necator</name>
    <name type="common">Grape powdery mildew</name>
    <dbReference type="NCBI Taxonomy" id="52586"/>
    <lineage>
        <taxon>Eukaryota</taxon>
        <taxon>Fungi</taxon>
        <taxon>Dikarya</taxon>
        <taxon>Ascomycota</taxon>
        <taxon>Pezizomycotina</taxon>
        <taxon>Leotiomycetes</taxon>
        <taxon>Erysiphales</taxon>
        <taxon>Erysiphaceae</taxon>
        <taxon>Erysiphe</taxon>
    </lineage>
</organism>
<sequence length="109" mass="11973">MQQLGARKLHNRIFVGLPADHPSSMHHAHAVKAALSRKIDLGKESVKTIQKVKSGLAIVPSTAEQRNNIFDKAKAIKSILGGSVEIAEQWMTYVVDHVPRNLQSLDGNK</sequence>
<gene>
    <name evidence="1" type="ORF">EV44_g3530</name>
</gene>
<dbReference type="HOGENOM" id="CLU_2185913_0_0_1"/>
<proteinExistence type="predicted"/>
<name>A0A0B1PBP4_UNCNE</name>
<evidence type="ECO:0000313" key="2">
    <source>
        <dbReference type="Proteomes" id="UP000030854"/>
    </source>
</evidence>
<evidence type="ECO:0000313" key="1">
    <source>
        <dbReference type="EMBL" id="KHJ34750.1"/>
    </source>
</evidence>
<keyword evidence="2" id="KW-1185">Reference proteome</keyword>
<protein>
    <submittedName>
        <fullName evidence="1">Uncharacterized protein</fullName>
    </submittedName>
</protein>
<dbReference type="EMBL" id="JNVN01000714">
    <property type="protein sequence ID" value="KHJ34750.1"/>
    <property type="molecule type" value="Genomic_DNA"/>
</dbReference>
<reference evidence="1 2" key="1">
    <citation type="journal article" date="2014" name="BMC Genomics">
        <title>Adaptive genomic structural variation in the grape powdery mildew pathogen, Erysiphe necator.</title>
        <authorList>
            <person name="Jones L."/>
            <person name="Riaz S."/>
            <person name="Morales-Cruz A."/>
            <person name="Amrine K.C."/>
            <person name="McGuire B."/>
            <person name="Gubler W.D."/>
            <person name="Walker M.A."/>
            <person name="Cantu D."/>
        </authorList>
    </citation>
    <scope>NUCLEOTIDE SEQUENCE [LARGE SCALE GENOMIC DNA]</scope>
    <source>
        <strain evidence="2">c</strain>
    </source>
</reference>
<dbReference type="AlphaFoldDB" id="A0A0B1PBP4"/>
<comment type="caution">
    <text evidence="1">The sequence shown here is derived from an EMBL/GenBank/DDBJ whole genome shotgun (WGS) entry which is preliminary data.</text>
</comment>
<dbReference type="Proteomes" id="UP000030854">
    <property type="component" value="Unassembled WGS sequence"/>
</dbReference>
<accession>A0A0B1PBP4</accession>